<accession>A5ZXP4</accession>
<dbReference type="EMBL" id="AAVO02000026">
    <property type="protein sequence ID" value="EDM85648.1"/>
    <property type="molecule type" value="Genomic_DNA"/>
</dbReference>
<dbReference type="Proteomes" id="UP000006002">
    <property type="component" value="Unassembled WGS sequence"/>
</dbReference>
<reference evidence="1 2" key="1">
    <citation type="submission" date="2007-03" db="EMBL/GenBank/DDBJ databases">
        <authorList>
            <person name="Fulton L."/>
            <person name="Clifton S."/>
            <person name="Fulton B."/>
            <person name="Xu J."/>
            <person name="Minx P."/>
            <person name="Pepin K.H."/>
            <person name="Johnson M."/>
            <person name="Thiruvilangam P."/>
            <person name="Bhonagiri V."/>
            <person name="Nash W.E."/>
            <person name="Mardis E.R."/>
            <person name="Wilson R.K."/>
        </authorList>
    </citation>
    <scope>NUCLEOTIDE SEQUENCE [LARGE SCALE GENOMIC DNA]</scope>
    <source>
        <strain evidence="1 2">ATCC 29174</strain>
    </source>
</reference>
<dbReference type="AlphaFoldDB" id="A5ZXP4"/>
<evidence type="ECO:0000313" key="2">
    <source>
        <dbReference type="Proteomes" id="UP000006002"/>
    </source>
</evidence>
<reference evidence="1 2" key="2">
    <citation type="submission" date="2007-04" db="EMBL/GenBank/DDBJ databases">
        <title>Draft genome sequence of Ruminococcus obeum (ATCC 29174).</title>
        <authorList>
            <person name="Sudarsanam P."/>
            <person name="Ley R."/>
            <person name="Guruge J."/>
            <person name="Turnbaugh P.J."/>
            <person name="Mahowald M."/>
            <person name="Liep D."/>
            <person name="Gordon J."/>
        </authorList>
    </citation>
    <scope>NUCLEOTIDE SEQUENCE [LARGE SCALE GENOMIC DNA]</scope>
    <source>
        <strain evidence="1 2">ATCC 29174</strain>
    </source>
</reference>
<proteinExistence type="predicted"/>
<dbReference type="HOGENOM" id="CLU_2785606_0_0_9"/>
<evidence type="ECO:0000313" key="1">
    <source>
        <dbReference type="EMBL" id="EDM85648.1"/>
    </source>
</evidence>
<protein>
    <submittedName>
        <fullName evidence="1">Uncharacterized protein</fullName>
    </submittedName>
</protein>
<name>A5ZXP4_9FIRM</name>
<sequence>MENCILCVLKITASDCTLKHITYFLRLGKLSKVLVRLQSIKFRKIHMIVGIETIGKRIKLFKTAAIYR</sequence>
<comment type="caution">
    <text evidence="1">The sequence shown here is derived from an EMBL/GenBank/DDBJ whole genome shotgun (WGS) entry which is preliminary data.</text>
</comment>
<organism evidence="1 2">
    <name type="scientific">Blautia obeum ATCC 29174</name>
    <dbReference type="NCBI Taxonomy" id="411459"/>
    <lineage>
        <taxon>Bacteria</taxon>
        <taxon>Bacillati</taxon>
        <taxon>Bacillota</taxon>
        <taxon>Clostridia</taxon>
        <taxon>Lachnospirales</taxon>
        <taxon>Lachnospiraceae</taxon>
        <taxon>Blautia</taxon>
    </lineage>
</organism>
<gene>
    <name evidence="1" type="ORF">RUMOBE_03799</name>
</gene>